<reference evidence="3" key="1">
    <citation type="submission" date="2023-03" db="EMBL/GenBank/DDBJ databases">
        <title>Massive genome expansion in bonnet fungi (Mycena s.s.) driven by repeated elements and novel gene families across ecological guilds.</title>
        <authorList>
            <consortium name="Lawrence Berkeley National Laboratory"/>
            <person name="Harder C.B."/>
            <person name="Miyauchi S."/>
            <person name="Viragh M."/>
            <person name="Kuo A."/>
            <person name="Thoen E."/>
            <person name="Andreopoulos B."/>
            <person name="Lu D."/>
            <person name="Skrede I."/>
            <person name="Drula E."/>
            <person name="Henrissat B."/>
            <person name="Morin E."/>
            <person name="Kohler A."/>
            <person name="Barry K."/>
            <person name="LaButti K."/>
            <person name="Morin E."/>
            <person name="Salamov A."/>
            <person name="Lipzen A."/>
            <person name="Mereny Z."/>
            <person name="Hegedus B."/>
            <person name="Baldrian P."/>
            <person name="Stursova M."/>
            <person name="Weitz H."/>
            <person name="Taylor A."/>
            <person name="Grigoriev I.V."/>
            <person name="Nagy L.G."/>
            <person name="Martin F."/>
            <person name="Kauserud H."/>
        </authorList>
    </citation>
    <scope>NUCLEOTIDE SEQUENCE</scope>
    <source>
        <strain evidence="3">CBHHK173m</strain>
    </source>
</reference>
<keyword evidence="4" id="KW-1185">Reference proteome</keyword>
<comment type="caution">
    <text evidence="3">The sequence shown here is derived from an EMBL/GenBank/DDBJ whole genome shotgun (WGS) entry which is preliminary data.</text>
</comment>
<protein>
    <submittedName>
        <fullName evidence="3">Uncharacterized protein</fullName>
    </submittedName>
</protein>
<proteinExistence type="predicted"/>
<evidence type="ECO:0000313" key="4">
    <source>
        <dbReference type="Proteomes" id="UP001222325"/>
    </source>
</evidence>
<evidence type="ECO:0000256" key="1">
    <source>
        <dbReference type="SAM" id="MobiDB-lite"/>
    </source>
</evidence>
<organism evidence="3 4">
    <name type="scientific">Mycena belliarum</name>
    <dbReference type="NCBI Taxonomy" id="1033014"/>
    <lineage>
        <taxon>Eukaryota</taxon>
        <taxon>Fungi</taxon>
        <taxon>Dikarya</taxon>
        <taxon>Basidiomycota</taxon>
        <taxon>Agaricomycotina</taxon>
        <taxon>Agaricomycetes</taxon>
        <taxon>Agaricomycetidae</taxon>
        <taxon>Agaricales</taxon>
        <taxon>Marasmiineae</taxon>
        <taxon>Mycenaceae</taxon>
        <taxon>Mycena</taxon>
    </lineage>
</organism>
<dbReference type="EMBL" id="JARJCN010000014">
    <property type="protein sequence ID" value="KAJ7094694.1"/>
    <property type="molecule type" value="Genomic_DNA"/>
</dbReference>
<feature type="compositionally biased region" description="Pro residues" evidence="1">
    <location>
        <begin position="631"/>
        <end position="642"/>
    </location>
</feature>
<dbReference type="Proteomes" id="UP001222325">
    <property type="component" value="Unassembled WGS sequence"/>
</dbReference>
<feature type="region of interest" description="Disordered" evidence="1">
    <location>
        <begin position="621"/>
        <end position="645"/>
    </location>
</feature>
<feature type="signal peptide" evidence="2">
    <location>
        <begin position="1"/>
        <end position="21"/>
    </location>
</feature>
<accession>A0AAD6U9L7</accession>
<gene>
    <name evidence="3" type="ORF">B0H15DRAFT_798842</name>
</gene>
<evidence type="ECO:0000313" key="3">
    <source>
        <dbReference type="EMBL" id="KAJ7094694.1"/>
    </source>
</evidence>
<dbReference type="AlphaFoldDB" id="A0AAD6U9L7"/>
<evidence type="ECO:0000256" key="2">
    <source>
        <dbReference type="SAM" id="SignalP"/>
    </source>
</evidence>
<keyword evidence="2" id="KW-0732">Signal</keyword>
<sequence>MWLFNLWWIIFVLCLVSVLEMSSPSSLASSSSLPQRNDQQIRLARHCANAESRGLPGYVSEEYGVESEDTCSARTQCRRCAPSEPPKPQCFDLIRCLSPLNGARDRVVWCSRRRYAARRRLAIAIASEESVVEVCRGPKVRKPRAPVAHGAQVGRGLWCYSSCVALVCGGAGVGRESEIGAGGWFRGCCGLRGGRVGGHRDRLRGSRGHGWYLLWVCEERRSGDRVELSRHCVAGLGNRGCSFGKYGQCRVVGVVVVVSVTLCHSQSTMGAHNVTARSRASTTTRGFAGDSARAAQGGVGRGAGRWVARSRGLSGNASGQRATRAGLRFPRIQQLGLDLAIWACSSSESCASGRICGLCGAKGSRAGWRRAGASCGLRAGHALQRPALKRKRYEWGGTRTKSAGLGAASGADERRTGGVVGWRGGRRDSEVCLNRRPNRRAVARRARPKTQRVRSVFGRCIVLRWWRLGGRPMNLKERLARVHRGDVGVVEAHAAGGVPPEGDALRVDAEGCDDLGAGGRVLAQELQSRKQRSNWWTLPRSWLQPRTSNSLTPALYSAGTRQLEAVDIEQAERSQLRLHLSRFQSFKLKRSSSSSSQVRTQMLQCAAELPTDASKLDIAAPGLPLHVPRPSSSPPRAPPPSAFLPRPRFYARRPASSSRWLCPLGAASPPALRAGGLAASHRRRTTLLANAPMTPSTDDAALLAVVQPRPRAALAAPPANPRTGVRARLRFLMGRPEAPLDGSAGRTHPPRRPPRRSLLVRADVLRSRRRHGPPGCRRRREHRIVCAHAQWAVHGADTNKEKDLVPAIAMNEGENTGMRPAEHLHAGAATLPGLAHPLHARDRVLPQRWLLARVCLGCTLDAQAALTCAREEPHDGCCENIFRQRRGQGGRGHGADPQMSVGPHTTPSGASVGTGCTRPRWAAARAFRSLPPVLACLTGPTAVHPRGAPRASVHASVANDNRARVQRLARRGAPTRAWTASGAGWSQRACAALCYDGDGPGPGHLAIK</sequence>
<name>A0AAD6U9L7_9AGAR</name>
<feature type="chain" id="PRO_5042152891" evidence="2">
    <location>
        <begin position="22"/>
        <end position="1008"/>
    </location>
</feature>
<feature type="region of interest" description="Disordered" evidence="1">
    <location>
        <begin position="886"/>
        <end position="915"/>
    </location>
</feature>